<accession>A0A1T4V8N7</accession>
<dbReference type="Proteomes" id="UP000190162">
    <property type="component" value="Unassembled WGS sequence"/>
</dbReference>
<reference evidence="2" key="1">
    <citation type="submission" date="2017-02" db="EMBL/GenBank/DDBJ databases">
        <authorList>
            <person name="Varghese N."/>
            <person name="Submissions S."/>
        </authorList>
    </citation>
    <scope>NUCLEOTIDE SEQUENCE [LARGE SCALE GENOMIC DNA]</scope>
    <source>
        <strain evidence="2">DSM 22720</strain>
    </source>
</reference>
<evidence type="ECO:0000313" key="1">
    <source>
        <dbReference type="EMBL" id="SKA61242.1"/>
    </source>
</evidence>
<evidence type="ECO:0000313" key="2">
    <source>
        <dbReference type="Proteomes" id="UP000190162"/>
    </source>
</evidence>
<name>A0A1T4V8N7_9GAMM</name>
<dbReference type="AlphaFoldDB" id="A0A1T4V8N7"/>
<proteinExistence type="predicted"/>
<keyword evidence="2" id="KW-1185">Reference proteome</keyword>
<gene>
    <name evidence="1" type="ORF">SAMN02745132_03446</name>
</gene>
<dbReference type="EMBL" id="FUXU01000055">
    <property type="protein sequence ID" value="SKA61242.1"/>
    <property type="molecule type" value="Genomic_DNA"/>
</dbReference>
<protein>
    <submittedName>
        <fullName evidence="1">Uncharacterized protein</fullName>
    </submittedName>
</protein>
<sequence>MKTVINVVVLVVAIIIMQPYAHSSQEVKIALVIGSDKKKSSPSNLEKLCISNGISALYENIKIRIIPNGHSNYGTIEALENLGDSQGVAMPLLTSELPDIGVIHSLVKNKKTVITSSRDIPEEYENIYSITTSVKEQVSYLIGHLDRTKKVLLITYNDAYSKLLTYYFRLKSPIEFHEMDVEDFINLNNIENLPSTIVITSPLSESHKIFRKTNEDKTRKYNLLSFDQGHLIKSAKDKFISIENEKDIYSWVKNWDGKTIGDNGFLEVFNYQCRDLQERPTYLNIATYESIMAVFQLLRSKEANPYFKYTKVDILKKIKERNFGMYFDEFKR</sequence>
<organism evidence="1 2">
    <name type="scientific">Enterovibrio nigricans DSM 22720</name>
    <dbReference type="NCBI Taxonomy" id="1121868"/>
    <lineage>
        <taxon>Bacteria</taxon>
        <taxon>Pseudomonadati</taxon>
        <taxon>Pseudomonadota</taxon>
        <taxon>Gammaproteobacteria</taxon>
        <taxon>Vibrionales</taxon>
        <taxon>Vibrionaceae</taxon>
        <taxon>Enterovibrio</taxon>
    </lineage>
</organism>